<evidence type="ECO:0000256" key="1">
    <source>
        <dbReference type="ARBA" id="ARBA00006599"/>
    </source>
</evidence>
<dbReference type="Proteomes" id="UP000256310">
    <property type="component" value="Unassembled WGS sequence"/>
</dbReference>
<dbReference type="GO" id="GO:0016117">
    <property type="term" value="P:carotenoid biosynthetic process"/>
    <property type="evidence" value="ECO:0007669"/>
    <property type="project" value="InterPro"/>
</dbReference>
<sequence length="399" mass="43843">MGHAEAGAGHNLDCDIAILGGGLAGGLIALALRRERPDLRLQVIEAGPVLGGNHIWSFFAGDVDARGMALLDPLITHRWDGYDVRFPAHRRMLDTAYHAIRSDQFDAGLRKMLSEGTIRTGAAVTSATSDNVVLESGEEIAARAVIDCRGAGDLDALEGGWQKFVGLELELAAPHGLERPVIMDATVEQIDGYRFVYLLPFGPNRIFVEDTYYSDGPELDAALIEERVLGYAVAQGWRVAEVVHREKGVLPVVCNGAFGEYWRSTGAVPKAGVRAGQFHPVTGYSLPDAVRSALFIAGHADLSGEALHGRLFARAAQRWRETSYYRMLDSMMFYGADTSNRYKILERFYRLSPALISRFYAGRSRWTDKLRIISGKPPIPVGRGIRAIGKNMKRKSRDA</sequence>
<dbReference type="Pfam" id="PF05834">
    <property type="entry name" value="Lycopene_cycl"/>
    <property type="match status" value="1"/>
</dbReference>
<dbReference type="OrthoDB" id="5793379at2"/>
<evidence type="ECO:0000313" key="2">
    <source>
        <dbReference type="EMBL" id="RED16980.1"/>
    </source>
</evidence>
<comment type="similarity">
    <text evidence="1">Belongs to the lycopene cyclase family.</text>
</comment>
<dbReference type="EMBL" id="QRDP01000004">
    <property type="protein sequence ID" value="RED16980.1"/>
    <property type="molecule type" value="Genomic_DNA"/>
</dbReference>
<dbReference type="NCBIfam" id="TIGR01789">
    <property type="entry name" value="lycopene_cycl"/>
    <property type="match status" value="1"/>
</dbReference>
<evidence type="ECO:0000313" key="3">
    <source>
        <dbReference type="Proteomes" id="UP000256310"/>
    </source>
</evidence>
<dbReference type="Gene3D" id="3.50.50.60">
    <property type="entry name" value="FAD/NAD(P)-binding domain"/>
    <property type="match status" value="1"/>
</dbReference>
<keyword evidence="3" id="KW-1185">Reference proteome</keyword>
<accession>A0A3D9FGP1</accession>
<protein>
    <submittedName>
        <fullName evidence="2">Lycopene beta-cyclase</fullName>
    </submittedName>
</protein>
<dbReference type="AlphaFoldDB" id="A0A3D9FGP1"/>
<comment type="caution">
    <text evidence="2">The sequence shown here is derived from an EMBL/GenBank/DDBJ whole genome shotgun (WGS) entry which is preliminary data.</text>
</comment>
<dbReference type="SUPFAM" id="SSF51905">
    <property type="entry name" value="FAD/NAD(P)-binding domain"/>
    <property type="match status" value="1"/>
</dbReference>
<name>A0A3D9FGP1_9SPHN</name>
<dbReference type="InterPro" id="IPR008461">
    <property type="entry name" value="CrtY"/>
</dbReference>
<organism evidence="2 3">
    <name type="scientific">Parasphingopyxis lamellibrachiae</name>
    <dbReference type="NCBI Taxonomy" id="680125"/>
    <lineage>
        <taxon>Bacteria</taxon>
        <taxon>Pseudomonadati</taxon>
        <taxon>Pseudomonadota</taxon>
        <taxon>Alphaproteobacteria</taxon>
        <taxon>Sphingomonadales</taxon>
        <taxon>Sphingomonadaceae</taxon>
        <taxon>Parasphingopyxis</taxon>
    </lineage>
</organism>
<gene>
    <name evidence="2" type="ORF">DFR46_2014</name>
</gene>
<dbReference type="GO" id="GO:0045436">
    <property type="term" value="F:lycopene beta cyclase activity"/>
    <property type="evidence" value="ECO:0007669"/>
    <property type="project" value="InterPro"/>
</dbReference>
<reference evidence="2 3" key="1">
    <citation type="submission" date="2018-07" db="EMBL/GenBank/DDBJ databases">
        <title>Genomic Encyclopedia of Type Strains, Phase IV (KMG-IV): sequencing the most valuable type-strain genomes for metagenomic binning, comparative biology and taxonomic classification.</title>
        <authorList>
            <person name="Goeker M."/>
        </authorList>
    </citation>
    <scope>NUCLEOTIDE SEQUENCE [LARGE SCALE GENOMIC DNA]</scope>
    <source>
        <strain evidence="2 3">DSM 26725</strain>
    </source>
</reference>
<proteinExistence type="inferred from homology"/>
<dbReference type="GO" id="GO:0016705">
    <property type="term" value="F:oxidoreductase activity, acting on paired donors, with incorporation or reduction of molecular oxygen"/>
    <property type="evidence" value="ECO:0007669"/>
    <property type="project" value="InterPro"/>
</dbReference>
<dbReference type="NCBIfam" id="TIGR01790">
    <property type="entry name" value="carotene-cycl"/>
    <property type="match status" value="1"/>
</dbReference>
<dbReference type="InterPro" id="IPR010108">
    <property type="entry name" value="Lycopene_cyclase_b/e"/>
</dbReference>
<dbReference type="InterPro" id="IPR036188">
    <property type="entry name" value="FAD/NAD-bd_sf"/>
</dbReference>
<dbReference type="RefSeq" id="WP_116236319.1">
    <property type="nucleotide sequence ID" value="NZ_QRDP01000004.1"/>
</dbReference>